<dbReference type="eggNOG" id="KOG4155">
    <property type="taxonomic scope" value="Eukaryota"/>
</dbReference>
<feature type="region of interest" description="Disordered" evidence="5">
    <location>
        <begin position="1"/>
        <end position="38"/>
    </location>
</feature>
<feature type="repeat" description="WD" evidence="3">
    <location>
        <begin position="833"/>
        <end position="874"/>
    </location>
</feature>
<evidence type="ECO:0000259" key="6">
    <source>
        <dbReference type="Pfam" id="PF24883"/>
    </source>
</evidence>
<dbReference type="OrthoDB" id="538223at2759"/>
<feature type="repeat" description="WD" evidence="3">
    <location>
        <begin position="919"/>
        <end position="960"/>
    </location>
</feature>
<evidence type="ECO:0000256" key="5">
    <source>
        <dbReference type="SAM" id="MobiDB-lite"/>
    </source>
</evidence>
<gene>
    <name evidence="7" type="ORF">PIIN_05396</name>
</gene>
<dbReference type="EMBL" id="CAFZ01000120">
    <property type="protein sequence ID" value="CCA71457.1"/>
    <property type="molecule type" value="Genomic_DNA"/>
</dbReference>
<dbReference type="PROSITE" id="PS50294">
    <property type="entry name" value="WD_REPEATS_REGION"/>
    <property type="match status" value="14"/>
</dbReference>
<dbReference type="InterPro" id="IPR036537">
    <property type="entry name" value="Adaptor_Cbl_N_dom_sf"/>
</dbReference>
<dbReference type="InterPro" id="IPR015943">
    <property type="entry name" value="WD40/YVTN_repeat-like_dom_sf"/>
</dbReference>
<feature type="repeat" description="WD" evidence="3">
    <location>
        <begin position="1263"/>
        <end position="1304"/>
    </location>
</feature>
<dbReference type="Gene3D" id="3.40.50.300">
    <property type="entry name" value="P-loop containing nucleotide triphosphate hydrolases"/>
    <property type="match status" value="1"/>
</dbReference>
<dbReference type="CDD" id="cd21037">
    <property type="entry name" value="MLKL_NTD"/>
    <property type="match status" value="1"/>
</dbReference>
<feature type="repeat" description="WD" evidence="3">
    <location>
        <begin position="1134"/>
        <end position="1175"/>
    </location>
</feature>
<feature type="repeat" description="WD" evidence="3">
    <location>
        <begin position="790"/>
        <end position="831"/>
    </location>
</feature>
<dbReference type="SUPFAM" id="SSF50978">
    <property type="entry name" value="WD40 repeat-like"/>
    <property type="match status" value="1"/>
</dbReference>
<evidence type="ECO:0000256" key="3">
    <source>
        <dbReference type="PROSITE-ProRule" id="PRU00221"/>
    </source>
</evidence>
<dbReference type="Gene3D" id="2.130.10.10">
    <property type="entry name" value="YVTN repeat-like/Quinoprotein amine dehydrogenase"/>
    <property type="match status" value="6"/>
</dbReference>
<dbReference type="InterPro" id="IPR036322">
    <property type="entry name" value="WD40_repeat_dom_sf"/>
</dbReference>
<dbReference type="HOGENOM" id="CLU_000288_6_3_1"/>
<name>G4TJH0_SERID</name>
<dbReference type="Pfam" id="PF24883">
    <property type="entry name" value="NPHP3_N"/>
    <property type="match status" value="1"/>
</dbReference>
<dbReference type="InterPro" id="IPR019775">
    <property type="entry name" value="WD40_repeat_CS"/>
</dbReference>
<dbReference type="SUPFAM" id="SSF50998">
    <property type="entry name" value="Quinoprotein alcohol dehydrogenase-like"/>
    <property type="match status" value="2"/>
</dbReference>
<organism evidence="7 8">
    <name type="scientific">Serendipita indica (strain DSM 11827)</name>
    <name type="common">Root endophyte fungus</name>
    <name type="synonym">Piriformospora indica</name>
    <dbReference type="NCBI Taxonomy" id="1109443"/>
    <lineage>
        <taxon>Eukaryota</taxon>
        <taxon>Fungi</taxon>
        <taxon>Dikarya</taxon>
        <taxon>Basidiomycota</taxon>
        <taxon>Agaricomycotina</taxon>
        <taxon>Agaricomycetes</taxon>
        <taxon>Sebacinales</taxon>
        <taxon>Serendipitaceae</taxon>
        <taxon>Serendipita</taxon>
    </lineage>
</organism>
<dbReference type="InterPro" id="IPR011047">
    <property type="entry name" value="Quinoprotein_ADH-like_sf"/>
</dbReference>
<evidence type="ECO:0000256" key="1">
    <source>
        <dbReference type="ARBA" id="ARBA00022574"/>
    </source>
</evidence>
<dbReference type="SUPFAM" id="SSF52540">
    <property type="entry name" value="P-loop containing nucleoside triphosphate hydrolases"/>
    <property type="match status" value="1"/>
</dbReference>
<dbReference type="InParanoid" id="G4TJH0"/>
<proteinExistence type="predicted"/>
<dbReference type="PROSITE" id="PS00678">
    <property type="entry name" value="WD_REPEATS_1"/>
    <property type="match status" value="13"/>
</dbReference>
<evidence type="ECO:0000256" key="4">
    <source>
        <dbReference type="SAM" id="Coils"/>
    </source>
</evidence>
<feature type="repeat" description="WD" evidence="3">
    <location>
        <begin position="1048"/>
        <end position="1089"/>
    </location>
</feature>
<dbReference type="Gene3D" id="1.20.930.20">
    <property type="entry name" value="Adaptor protein Cbl, N-terminal domain"/>
    <property type="match status" value="1"/>
</dbReference>
<dbReference type="SMART" id="SM00320">
    <property type="entry name" value="WD40"/>
    <property type="match status" value="14"/>
</dbReference>
<feature type="domain" description="Nephrocystin 3-like N-terminal" evidence="6">
    <location>
        <begin position="246"/>
        <end position="402"/>
    </location>
</feature>
<reference evidence="7 8" key="1">
    <citation type="journal article" date="2011" name="PLoS Pathog.">
        <title>Endophytic Life Strategies Decoded by Genome and Transcriptome Analyses of the Mutualistic Root Symbiont Piriformospora indica.</title>
        <authorList>
            <person name="Zuccaro A."/>
            <person name="Lahrmann U."/>
            <person name="Guldener U."/>
            <person name="Langen G."/>
            <person name="Pfiffi S."/>
            <person name="Biedenkopf D."/>
            <person name="Wong P."/>
            <person name="Samans B."/>
            <person name="Grimm C."/>
            <person name="Basiewicz M."/>
            <person name="Murat C."/>
            <person name="Martin F."/>
            <person name="Kogel K.H."/>
        </authorList>
    </citation>
    <scope>NUCLEOTIDE SEQUENCE [LARGE SCALE GENOMIC DNA]</scope>
    <source>
        <strain evidence="7 8">DSM 11827</strain>
    </source>
</reference>
<protein>
    <submittedName>
        <fullName evidence="7">Related to WD40-repeat protein (Notchless protein)</fullName>
    </submittedName>
</protein>
<dbReference type="InterPro" id="IPR020472">
    <property type="entry name" value="WD40_PAC1"/>
</dbReference>
<dbReference type="PANTHER" id="PTHR44129">
    <property type="entry name" value="WD REPEAT-CONTAINING PROTEIN POP1"/>
    <property type="match status" value="1"/>
</dbReference>
<evidence type="ECO:0000256" key="2">
    <source>
        <dbReference type="ARBA" id="ARBA00022737"/>
    </source>
</evidence>
<feature type="compositionally biased region" description="Polar residues" evidence="5">
    <location>
        <begin position="18"/>
        <end position="36"/>
    </location>
</feature>
<dbReference type="Pfam" id="PF00400">
    <property type="entry name" value="WD40"/>
    <property type="match status" value="14"/>
</dbReference>
<dbReference type="OMA" id="WHADTGQ"/>
<feature type="repeat" description="WD" evidence="3">
    <location>
        <begin position="1091"/>
        <end position="1132"/>
    </location>
</feature>
<accession>G4TJH0</accession>
<sequence>MSKLWPKGQGKTTRSKDTSNPSVSQSNTSPASTSTGWEKARDTAIPILELVANISEGSDVLASLKAACKATKQILEMARAIQNNKEDWKRLAERLQSHLESMENQITIFEGYSEESRKVDDSLRQPLLAYVRKLDGIQKAVEARTRSRLLSRGLKVDMDAGDIRDFHQDINDCHQRLTAALAVSSAFHIQVVKGDTEALRGDAQVIKEDAKTLLRDADLVIISQLPMVIASSAVHNVCNPGTRQVVLDSIRVWGEGAFAEPIFWLCDIAGSGKSTVSTSVVEFWNKKGLLGGHFFFSMASSEESTITKMCPTFARQMFENIPALAPYVVEAVKRHPAIMTRPFEEQFQKLIVEPTRHQSTSVILVIDALDECKSGPERRKLVETLSIAVQESKTLKIFITSRPDPVIQAVLGSLPIKAQMEDRLHDASHPDNIEDIATYIEQVINGMLAEEKKRRLVKNANGLFIWASIACRMLKSETTLETHEVIYDRLVSLDQPGDIDHIYDLIFERIDPNSFTIMFKMLGILLVAFEPLSTDDLEDLLKQVGIRGNVNALIQNLGSVLSVDRNTNLIRFRHHTLVEYLGRRSHASAVHSHNKVHINVAEAHGQVASWCLKRLVSSTEGVKFNICRIESSFYLNRQVADLDSRVSKFIPTRLRYASSHWLFHFAETDDKQRRALKRDVGRIIRTPNVLHWMEIVSLTRGVPRAIDGLRTVTRHSGLEEETRARMTDIRRFIMAFSVPIQESAAHIYISALPFSPKKSLIRIEGQSGHGNTLSVTRGLEEMYPGLPGILRGDQGSVCAVSFSPDGSRIISGSFDKTIRVWDADTGQPLGEPLQGHEHWVTAVGFSPDGSIIVSGSEDKTIRLWEADTGRPLGGPLLGHESPVLAVAFSPDGSRVVSGSDDKTIRLWETDTGQPLGEPLRGHKSSVSAVAFSPDGSRIASASDDKTIRLWEVETGQPLGEPLRGHEAGVSAVSFSPDGSQLASGSIDKTVRLWEVDTGQLLGEPLRGHEDSVYAIAFSPDGTKIVSGSYDKTIRLWERTLAEPIGEPLRGHEDCVSTVGFSPDGSWVISGSGDGTIRLWEVITGQQLGEPPQGHEGSVFTVAFSPDDSKIVSGSKDKTIRLWEADTGQPLGEPLRGHEGWVNAVAFSPDGSLIVSGSEDRTIRLWEVDTGQTLREPLRGHAGSVRAVTFSPDGTRIASGSDDDTIRLWEAHTGQPVGQPLRGHERHVNAVMFSPDGTRIVSGSFDGTVRLWEADTGQPFGDPLRGHEVGINAVAFSPDGSRIVSASGDGMIRLWEADTGQLLGEPLKGPQLGVNALAFSPDGSRIVSCSHDKTIQFWDANTSQSLGEPLRGHQSLVFAVAFSSDGSRIVSGSSDKTIQIWDTEIAASVDNSNQNDAEAPELSLQDKLQSSPLSLIVPGFNQCTLSRDGWVQSSDKYLFWVPPENRHGLVYPNRLTIPVTSSLRTTKVDFTHFQCGPSWTNVRTNSSQ</sequence>
<keyword evidence="4" id="KW-0175">Coiled coil</keyword>
<feature type="repeat" description="WD" evidence="3">
    <location>
        <begin position="962"/>
        <end position="1003"/>
    </location>
</feature>
<dbReference type="InterPro" id="IPR059179">
    <property type="entry name" value="MLKL-like_MCAfunc"/>
</dbReference>
<dbReference type="Proteomes" id="UP000007148">
    <property type="component" value="Unassembled WGS sequence"/>
</dbReference>
<evidence type="ECO:0000313" key="8">
    <source>
        <dbReference type="Proteomes" id="UP000007148"/>
    </source>
</evidence>
<dbReference type="InterPro" id="IPR050349">
    <property type="entry name" value="WD_LIS1/nudF_dynein_reg"/>
</dbReference>
<feature type="repeat" description="WD" evidence="3">
    <location>
        <begin position="1349"/>
        <end position="1390"/>
    </location>
</feature>
<comment type="caution">
    <text evidence="7">The sequence shown here is derived from an EMBL/GenBank/DDBJ whole genome shotgun (WGS) entry which is preliminary data.</text>
</comment>
<dbReference type="CDD" id="cd00200">
    <property type="entry name" value="WD40"/>
    <property type="match status" value="2"/>
</dbReference>
<dbReference type="STRING" id="1109443.G4TJH0"/>
<dbReference type="PROSITE" id="PS50082">
    <property type="entry name" value="WD_REPEATS_2"/>
    <property type="match status" value="14"/>
</dbReference>
<feature type="repeat" description="WD" evidence="3">
    <location>
        <begin position="876"/>
        <end position="917"/>
    </location>
</feature>
<feature type="repeat" description="WD" evidence="3">
    <location>
        <begin position="1220"/>
        <end position="1261"/>
    </location>
</feature>
<dbReference type="PRINTS" id="PR00320">
    <property type="entry name" value="GPROTEINBRPT"/>
</dbReference>
<keyword evidence="1 3" id="KW-0853">WD repeat</keyword>
<feature type="repeat" description="WD" evidence="3">
    <location>
        <begin position="1177"/>
        <end position="1218"/>
    </location>
</feature>
<dbReference type="InterPro" id="IPR056884">
    <property type="entry name" value="NPHP3-like_N"/>
</dbReference>
<feature type="coiled-coil region" evidence="4">
    <location>
        <begin position="78"/>
        <end position="105"/>
    </location>
</feature>
<dbReference type="InterPro" id="IPR001680">
    <property type="entry name" value="WD40_rpt"/>
</dbReference>
<keyword evidence="2" id="KW-0677">Repeat</keyword>
<dbReference type="GO" id="GO:0007166">
    <property type="term" value="P:cell surface receptor signaling pathway"/>
    <property type="evidence" value="ECO:0007669"/>
    <property type="project" value="InterPro"/>
</dbReference>
<dbReference type="InterPro" id="IPR027417">
    <property type="entry name" value="P-loop_NTPase"/>
</dbReference>
<feature type="repeat" description="WD" evidence="3">
    <location>
        <begin position="1306"/>
        <end position="1347"/>
    </location>
</feature>
<feature type="repeat" description="WD" evidence="3">
    <location>
        <begin position="1005"/>
        <end position="1037"/>
    </location>
</feature>
<evidence type="ECO:0000313" key="7">
    <source>
        <dbReference type="EMBL" id="CCA71457.1"/>
    </source>
</evidence>
<keyword evidence="8" id="KW-1185">Reference proteome</keyword>